<dbReference type="EMBL" id="JARJCN010000234">
    <property type="protein sequence ID" value="KAJ7062413.1"/>
    <property type="molecule type" value="Genomic_DNA"/>
</dbReference>
<feature type="region of interest" description="Disordered" evidence="1">
    <location>
        <begin position="63"/>
        <end position="205"/>
    </location>
</feature>
<keyword evidence="3" id="KW-1185">Reference proteome</keyword>
<evidence type="ECO:0000313" key="2">
    <source>
        <dbReference type="EMBL" id="KAJ7062413.1"/>
    </source>
</evidence>
<feature type="non-terminal residue" evidence="2">
    <location>
        <position position="1"/>
    </location>
</feature>
<protein>
    <submittedName>
        <fullName evidence="2">Uncharacterized protein</fullName>
    </submittedName>
</protein>
<name>A0AAD6XD51_9AGAR</name>
<accession>A0AAD6XD51</accession>
<feature type="compositionally biased region" description="Low complexity" evidence="1">
    <location>
        <begin position="138"/>
        <end position="152"/>
    </location>
</feature>
<evidence type="ECO:0000313" key="3">
    <source>
        <dbReference type="Proteomes" id="UP001222325"/>
    </source>
</evidence>
<reference evidence="2" key="1">
    <citation type="submission" date="2023-03" db="EMBL/GenBank/DDBJ databases">
        <title>Massive genome expansion in bonnet fungi (Mycena s.s.) driven by repeated elements and novel gene families across ecological guilds.</title>
        <authorList>
            <consortium name="Lawrence Berkeley National Laboratory"/>
            <person name="Harder C.B."/>
            <person name="Miyauchi S."/>
            <person name="Viragh M."/>
            <person name="Kuo A."/>
            <person name="Thoen E."/>
            <person name="Andreopoulos B."/>
            <person name="Lu D."/>
            <person name="Skrede I."/>
            <person name="Drula E."/>
            <person name="Henrissat B."/>
            <person name="Morin E."/>
            <person name="Kohler A."/>
            <person name="Barry K."/>
            <person name="LaButti K."/>
            <person name="Morin E."/>
            <person name="Salamov A."/>
            <person name="Lipzen A."/>
            <person name="Mereny Z."/>
            <person name="Hegedus B."/>
            <person name="Baldrian P."/>
            <person name="Stursova M."/>
            <person name="Weitz H."/>
            <person name="Taylor A."/>
            <person name="Grigoriev I.V."/>
            <person name="Nagy L.G."/>
            <person name="Martin F."/>
            <person name="Kauserud H."/>
        </authorList>
    </citation>
    <scope>NUCLEOTIDE SEQUENCE</scope>
    <source>
        <strain evidence="2">CBHHK173m</strain>
    </source>
</reference>
<evidence type="ECO:0000256" key="1">
    <source>
        <dbReference type="SAM" id="MobiDB-lite"/>
    </source>
</evidence>
<dbReference type="Proteomes" id="UP001222325">
    <property type="component" value="Unassembled WGS sequence"/>
</dbReference>
<dbReference type="AlphaFoldDB" id="A0AAD6XD51"/>
<organism evidence="2 3">
    <name type="scientific">Mycena belliarum</name>
    <dbReference type="NCBI Taxonomy" id="1033014"/>
    <lineage>
        <taxon>Eukaryota</taxon>
        <taxon>Fungi</taxon>
        <taxon>Dikarya</taxon>
        <taxon>Basidiomycota</taxon>
        <taxon>Agaricomycotina</taxon>
        <taxon>Agaricomycetes</taxon>
        <taxon>Agaricomycetidae</taxon>
        <taxon>Agaricales</taxon>
        <taxon>Marasmiineae</taxon>
        <taxon>Mycenaceae</taxon>
        <taxon>Mycena</taxon>
    </lineage>
</organism>
<feature type="compositionally biased region" description="Pro residues" evidence="1">
    <location>
        <begin position="176"/>
        <end position="188"/>
    </location>
</feature>
<gene>
    <name evidence="2" type="ORF">B0H15DRAFT_807896</name>
</gene>
<proteinExistence type="predicted"/>
<feature type="compositionally biased region" description="Polar residues" evidence="1">
    <location>
        <begin position="101"/>
        <end position="111"/>
    </location>
</feature>
<comment type="caution">
    <text evidence="2">The sequence shown here is derived from an EMBL/GenBank/DDBJ whole genome shotgun (WGS) entry which is preliminary data.</text>
</comment>
<feature type="compositionally biased region" description="Low complexity" evidence="1">
    <location>
        <begin position="189"/>
        <end position="201"/>
    </location>
</feature>
<sequence length="254" mass="27005">NGCRSGGGFARSGPMPGTVRTAYPTARAVACAVYHACQKHHTHPPEQQSQFVYHEFLPPKLPSEYIDWTPPPPSASVPSKAKRSTKAVPLQALKAKKRQIQSKASKASLPNTPKDVKPRGTSLVSGFSRSPPGASHVPQSSSPESAGSPSPSYTMRFSPRLPPRTPDDRPIAHRPTPMPKTAPAPPVPGSSAVPPSSTSAPQRGMSLFVLENGEVYADGKAAEAALKTQRLAKLKVVNSLDAAQRWLEGQGFQP</sequence>